<dbReference type="OrthoDB" id="667358at2759"/>
<keyword evidence="8" id="KW-1185">Reference proteome</keyword>
<evidence type="ECO:0000313" key="8">
    <source>
        <dbReference type="Proteomes" id="UP000236161"/>
    </source>
</evidence>
<evidence type="ECO:0000256" key="1">
    <source>
        <dbReference type="ARBA" id="ARBA00004123"/>
    </source>
</evidence>
<dbReference type="Proteomes" id="UP000236161">
    <property type="component" value="Unassembled WGS sequence"/>
</dbReference>
<dbReference type="GO" id="GO:0007165">
    <property type="term" value="P:signal transduction"/>
    <property type="evidence" value="ECO:0007669"/>
    <property type="project" value="InterPro"/>
</dbReference>
<dbReference type="InterPro" id="IPR032308">
    <property type="entry name" value="TDBD"/>
</dbReference>
<dbReference type="PANTHER" id="PTHR31413:SF31">
    <property type="entry name" value="NINJA-FAMILY PROTEIN AFP3"/>
    <property type="match status" value="1"/>
</dbReference>
<dbReference type="Pfam" id="PF16136">
    <property type="entry name" value="NLS_NINJA_AFP"/>
    <property type="match status" value="1"/>
</dbReference>
<dbReference type="PANTHER" id="PTHR31413">
    <property type="entry name" value="AFP HOMOLOG 2"/>
    <property type="match status" value="1"/>
</dbReference>
<evidence type="ECO:0000256" key="5">
    <source>
        <dbReference type="SAM" id="MobiDB-lite"/>
    </source>
</evidence>
<evidence type="ECO:0000256" key="2">
    <source>
        <dbReference type="ARBA" id="ARBA00006081"/>
    </source>
</evidence>
<protein>
    <recommendedName>
        <fullName evidence="4">Ninja-family protein</fullName>
    </recommendedName>
    <alternativeName>
        <fullName evidence="4">ABI-binding protein</fullName>
    </alternativeName>
</protein>
<dbReference type="AlphaFoldDB" id="A0A2I0A2J1"/>
<evidence type="ECO:0000313" key="7">
    <source>
        <dbReference type="EMBL" id="PKA49733.1"/>
    </source>
</evidence>
<dbReference type="STRING" id="1088818.A0A2I0A2J1"/>
<evidence type="ECO:0000259" key="6">
    <source>
        <dbReference type="Pfam" id="PF16135"/>
    </source>
</evidence>
<evidence type="ECO:0000256" key="4">
    <source>
        <dbReference type="RuleBase" id="RU369029"/>
    </source>
</evidence>
<name>A0A2I0A2J1_9ASPA</name>
<comment type="subcellular location">
    <subcellularLocation>
        <location evidence="1 4">Nucleus</location>
    </subcellularLocation>
</comment>
<sequence>MEAGAREGEVDQVLSATARDFLRRFSGGLSVDEAEEAGGGNSDEIELGLSLGGCFSSHGRDDNGLVCTSSIPEVVPHEFLPAVPLARSRSMPSETEEELRRRKELQNLKKMEVKRKREDKRISKRTGERFGEDIEVGSITKTRRFELENSSSSWIYPGGGQAEGVAPSGLPRWIAGAALPSLSIKTFSPASQASVASQGSCSSEGSEFESRSGQGFEACETGRCASNRITVEDQNYHMSSLPSSSSSLPNRISSSNGVLNNSSSSNNPWKKNAGRISNGQGETGKMMMEEMPCVSTKGIGPNGRRIEGFLYRYKKGEEVRIVCVCHGKFHSPAEFVKHAGGGDVAHPLRHIVVNPNPASLL</sequence>
<comment type="similarity">
    <text evidence="2 4">Belongs to the Ninja family.</text>
</comment>
<gene>
    <name evidence="7" type="primary">AFP-D1</name>
    <name evidence="7" type="ORF">AXF42_Ash004274</name>
</gene>
<evidence type="ECO:0000256" key="3">
    <source>
        <dbReference type="ARBA" id="ARBA00023242"/>
    </source>
</evidence>
<feature type="compositionally biased region" description="Low complexity" evidence="5">
    <location>
        <begin position="239"/>
        <end position="267"/>
    </location>
</feature>
<dbReference type="InterPro" id="IPR031307">
    <property type="entry name" value="Ninja_fam"/>
</dbReference>
<keyword evidence="3 4" id="KW-0539">Nucleus</keyword>
<dbReference type="Pfam" id="PF16135">
    <property type="entry name" value="TDBD"/>
    <property type="match status" value="1"/>
</dbReference>
<reference evidence="7 8" key="1">
    <citation type="journal article" date="2017" name="Nature">
        <title>The Apostasia genome and the evolution of orchids.</title>
        <authorList>
            <person name="Zhang G.Q."/>
            <person name="Liu K.W."/>
            <person name="Li Z."/>
            <person name="Lohaus R."/>
            <person name="Hsiao Y.Y."/>
            <person name="Niu S.C."/>
            <person name="Wang J.Y."/>
            <person name="Lin Y.C."/>
            <person name="Xu Q."/>
            <person name="Chen L.J."/>
            <person name="Yoshida K."/>
            <person name="Fujiwara S."/>
            <person name="Wang Z.W."/>
            <person name="Zhang Y.Q."/>
            <person name="Mitsuda N."/>
            <person name="Wang M."/>
            <person name="Liu G.H."/>
            <person name="Pecoraro L."/>
            <person name="Huang H.X."/>
            <person name="Xiao X.J."/>
            <person name="Lin M."/>
            <person name="Wu X.Y."/>
            <person name="Wu W.L."/>
            <person name="Chen Y.Y."/>
            <person name="Chang S.B."/>
            <person name="Sakamoto S."/>
            <person name="Ohme-Takagi M."/>
            <person name="Yagi M."/>
            <person name="Zeng S.J."/>
            <person name="Shen C.Y."/>
            <person name="Yeh C.M."/>
            <person name="Luo Y.B."/>
            <person name="Tsai W.C."/>
            <person name="Van de Peer Y."/>
            <person name="Liu Z.J."/>
        </authorList>
    </citation>
    <scope>NUCLEOTIDE SEQUENCE [LARGE SCALE GENOMIC DNA]</scope>
    <source>
        <strain evidence="8">cv. Shenzhen</strain>
        <tissue evidence="7">Stem</tissue>
    </source>
</reference>
<dbReference type="GO" id="GO:0005634">
    <property type="term" value="C:nucleus"/>
    <property type="evidence" value="ECO:0007669"/>
    <property type="project" value="UniProtKB-SubCell"/>
</dbReference>
<dbReference type="GO" id="GO:0045892">
    <property type="term" value="P:negative regulation of DNA-templated transcription"/>
    <property type="evidence" value="ECO:0007669"/>
    <property type="project" value="TreeGrafter"/>
</dbReference>
<comment type="function">
    <text evidence="4">Acts as a negative regulator of abscisic acid (ABA) response.</text>
</comment>
<accession>A0A2I0A2J1</accession>
<feature type="domain" description="Tify" evidence="6">
    <location>
        <begin position="320"/>
        <end position="353"/>
    </location>
</feature>
<proteinExistence type="inferred from homology"/>
<dbReference type="InterPro" id="IPR032310">
    <property type="entry name" value="NLS_NINJA_AFP-like"/>
</dbReference>
<organism evidence="7 8">
    <name type="scientific">Apostasia shenzhenica</name>
    <dbReference type="NCBI Taxonomy" id="1088818"/>
    <lineage>
        <taxon>Eukaryota</taxon>
        <taxon>Viridiplantae</taxon>
        <taxon>Streptophyta</taxon>
        <taxon>Embryophyta</taxon>
        <taxon>Tracheophyta</taxon>
        <taxon>Spermatophyta</taxon>
        <taxon>Magnoliopsida</taxon>
        <taxon>Liliopsida</taxon>
        <taxon>Asparagales</taxon>
        <taxon>Orchidaceae</taxon>
        <taxon>Apostasioideae</taxon>
        <taxon>Apostasia</taxon>
    </lineage>
</organism>
<feature type="region of interest" description="Disordered" evidence="5">
    <location>
        <begin position="237"/>
        <end position="283"/>
    </location>
</feature>
<dbReference type="EMBL" id="KZ452037">
    <property type="protein sequence ID" value="PKA49733.1"/>
    <property type="molecule type" value="Genomic_DNA"/>
</dbReference>